<protein>
    <submittedName>
        <fullName evidence="1">Uncharacterized protein</fullName>
    </submittedName>
</protein>
<proteinExistence type="predicted"/>
<organism evidence="1 2">
    <name type="scientific">Pseudoflavonifractor hominis</name>
    <dbReference type="NCBI Taxonomy" id="2763059"/>
    <lineage>
        <taxon>Bacteria</taxon>
        <taxon>Bacillati</taxon>
        <taxon>Bacillota</taxon>
        <taxon>Clostridia</taxon>
        <taxon>Eubacteriales</taxon>
        <taxon>Oscillospiraceae</taxon>
        <taxon>Pseudoflavonifractor</taxon>
    </lineage>
</organism>
<dbReference type="RefSeq" id="WP_101692079.1">
    <property type="nucleotide sequence ID" value="NZ_JACOPR010000009.1"/>
</dbReference>
<evidence type="ECO:0000313" key="2">
    <source>
        <dbReference type="Proteomes" id="UP000660021"/>
    </source>
</evidence>
<comment type="caution">
    <text evidence="1">The sequence shown here is derived from an EMBL/GenBank/DDBJ whole genome shotgun (WGS) entry which is preliminary data.</text>
</comment>
<reference evidence="1 2" key="1">
    <citation type="submission" date="2020-08" db="EMBL/GenBank/DDBJ databases">
        <title>Genome public.</title>
        <authorList>
            <person name="Liu C."/>
            <person name="Sun Q."/>
        </authorList>
    </citation>
    <scope>NUCLEOTIDE SEQUENCE [LARGE SCALE GENOMIC DNA]</scope>
    <source>
        <strain evidence="1 2">New-38</strain>
    </source>
</reference>
<keyword evidence="2" id="KW-1185">Reference proteome</keyword>
<dbReference type="EMBL" id="JACOPR010000009">
    <property type="protein sequence ID" value="MBC5731674.1"/>
    <property type="molecule type" value="Genomic_DNA"/>
</dbReference>
<name>A0ABR7HVZ5_9FIRM</name>
<gene>
    <name evidence="1" type="ORF">H8S34_12670</name>
</gene>
<evidence type="ECO:0000313" key="1">
    <source>
        <dbReference type="EMBL" id="MBC5731674.1"/>
    </source>
</evidence>
<accession>A0ABR7HVZ5</accession>
<sequence>MLFKKEIEPRCAYCARGTQLEEHTILCKKKGVVEAGGHCRSFQYDPLKRVPPRPAVLDLSRLDDEDFSL</sequence>
<dbReference type="Proteomes" id="UP000660021">
    <property type="component" value="Unassembled WGS sequence"/>
</dbReference>